<proteinExistence type="predicted"/>
<keyword evidence="2" id="KW-1133">Transmembrane helix</keyword>
<keyword evidence="4" id="KW-1185">Reference proteome</keyword>
<keyword evidence="2" id="KW-0812">Transmembrane</keyword>
<evidence type="ECO:0000313" key="3">
    <source>
        <dbReference type="EMBL" id="KAA5545935.1"/>
    </source>
</evidence>
<dbReference type="EMBL" id="VWOX01000002">
    <property type="protein sequence ID" value="KAA5545935.1"/>
    <property type="molecule type" value="Genomic_DNA"/>
</dbReference>
<feature type="transmembrane region" description="Helical" evidence="2">
    <location>
        <begin position="193"/>
        <end position="216"/>
    </location>
</feature>
<organism evidence="3 4">
    <name type="scientific">Roseiconus nitratireducens</name>
    <dbReference type="NCBI Taxonomy" id="2605748"/>
    <lineage>
        <taxon>Bacteria</taxon>
        <taxon>Pseudomonadati</taxon>
        <taxon>Planctomycetota</taxon>
        <taxon>Planctomycetia</taxon>
        <taxon>Pirellulales</taxon>
        <taxon>Pirellulaceae</taxon>
        <taxon>Roseiconus</taxon>
    </lineage>
</organism>
<feature type="transmembrane region" description="Helical" evidence="2">
    <location>
        <begin position="291"/>
        <end position="311"/>
    </location>
</feature>
<keyword evidence="2" id="KW-0472">Membrane</keyword>
<evidence type="ECO:0000313" key="4">
    <source>
        <dbReference type="Proteomes" id="UP000324479"/>
    </source>
</evidence>
<sequence>MKIKCPGCAALLQIPDTAAGKVVKCKCGKAMRAPAPAGAARAGTARSSGGQAATASRSASGPPARAGAPAQRPRVSPGVTAAAAPSPGIFDELTDTDLAPVKPVHFPGKTNPYAVNSSKSSSKALEDAISGGDRRGDALTMQTEAPRPPFLIFIGIVNALWAVAYFGLMMLLIGLFSMVPALEEEIPEASGGVMYLICGAMAILGILSIATCVACFVRSKISWYILVVSYSYGFADRVLGLIGDLTDPDVDIRVMRAVGGILVGIGLWAYMHGDDVRAYHGTESEPIWKIITFNAVGLLLGAGIGAAVVYMA</sequence>
<protein>
    <submittedName>
        <fullName evidence="3">Uncharacterized protein</fullName>
    </submittedName>
</protein>
<gene>
    <name evidence="3" type="ORF">FYK55_03205</name>
</gene>
<feature type="region of interest" description="Disordered" evidence="1">
    <location>
        <begin position="36"/>
        <end position="82"/>
    </location>
</feature>
<feature type="region of interest" description="Disordered" evidence="1">
    <location>
        <begin position="110"/>
        <end position="131"/>
    </location>
</feature>
<feature type="compositionally biased region" description="Low complexity" evidence="1">
    <location>
        <begin position="36"/>
        <end position="74"/>
    </location>
</feature>
<feature type="transmembrane region" description="Helical" evidence="2">
    <location>
        <begin position="223"/>
        <end position="242"/>
    </location>
</feature>
<dbReference type="RefSeq" id="WP_150074828.1">
    <property type="nucleotide sequence ID" value="NZ_VWOX01000002.1"/>
</dbReference>
<feature type="transmembrane region" description="Helical" evidence="2">
    <location>
        <begin position="150"/>
        <end position="173"/>
    </location>
</feature>
<dbReference type="Proteomes" id="UP000324479">
    <property type="component" value="Unassembled WGS sequence"/>
</dbReference>
<comment type="caution">
    <text evidence="3">The sequence shown here is derived from an EMBL/GenBank/DDBJ whole genome shotgun (WGS) entry which is preliminary data.</text>
</comment>
<reference evidence="3 4" key="1">
    <citation type="submission" date="2019-08" db="EMBL/GenBank/DDBJ databases">
        <authorList>
            <person name="Dhanesh K."/>
            <person name="Kumar G."/>
            <person name="Sasikala C."/>
            <person name="Venkata Ramana C."/>
        </authorList>
    </citation>
    <scope>NUCLEOTIDE SEQUENCE [LARGE SCALE GENOMIC DNA]</scope>
    <source>
        <strain evidence="3 4">JC645</strain>
    </source>
</reference>
<feature type="transmembrane region" description="Helical" evidence="2">
    <location>
        <begin position="254"/>
        <end position="271"/>
    </location>
</feature>
<evidence type="ECO:0000256" key="1">
    <source>
        <dbReference type="SAM" id="MobiDB-lite"/>
    </source>
</evidence>
<name>A0A5M6DKR5_9BACT</name>
<evidence type="ECO:0000256" key="2">
    <source>
        <dbReference type="SAM" id="Phobius"/>
    </source>
</evidence>
<feature type="compositionally biased region" description="Polar residues" evidence="1">
    <location>
        <begin position="113"/>
        <end position="123"/>
    </location>
</feature>
<dbReference type="AlphaFoldDB" id="A0A5M6DKR5"/>
<accession>A0A5M6DKR5</accession>